<feature type="transmembrane region" description="Helical" evidence="1">
    <location>
        <begin position="32"/>
        <end position="51"/>
    </location>
</feature>
<keyword evidence="1" id="KW-0472">Membrane</keyword>
<protein>
    <submittedName>
        <fullName evidence="2">Uncharacterized protein</fullName>
    </submittedName>
</protein>
<accession>A0A6J7X786</accession>
<gene>
    <name evidence="2" type="ORF">UFOVP393_48</name>
</gene>
<evidence type="ECO:0000256" key="1">
    <source>
        <dbReference type="SAM" id="Phobius"/>
    </source>
</evidence>
<keyword evidence="1" id="KW-1133">Transmembrane helix</keyword>
<keyword evidence="1" id="KW-0812">Transmembrane</keyword>
<reference evidence="2" key="1">
    <citation type="submission" date="2020-05" db="EMBL/GenBank/DDBJ databases">
        <authorList>
            <person name="Chiriac C."/>
            <person name="Salcher M."/>
            <person name="Ghai R."/>
            <person name="Kavagutti S V."/>
        </authorList>
    </citation>
    <scope>NUCLEOTIDE SEQUENCE</scope>
</reference>
<dbReference type="EMBL" id="LR798335">
    <property type="protein sequence ID" value="CAB5224272.1"/>
    <property type="molecule type" value="Genomic_DNA"/>
</dbReference>
<evidence type="ECO:0000313" key="2">
    <source>
        <dbReference type="EMBL" id="CAB5224272.1"/>
    </source>
</evidence>
<sequence length="53" mass="6312">MKHHDKQQRARDLNREMFTNRLDRRADAAYHFIKWVALLGLSAFIGVMLAWRG</sequence>
<proteinExistence type="predicted"/>
<organism evidence="2">
    <name type="scientific">uncultured Caudovirales phage</name>
    <dbReference type="NCBI Taxonomy" id="2100421"/>
    <lineage>
        <taxon>Viruses</taxon>
        <taxon>Duplodnaviria</taxon>
        <taxon>Heunggongvirae</taxon>
        <taxon>Uroviricota</taxon>
        <taxon>Caudoviricetes</taxon>
        <taxon>Peduoviridae</taxon>
        <taxon>Maltschvirus</taxon>
        <taxon>Maltschvirus maltsch</taxon>
    </lineage>
</organism>
<name>A0A6J7X786_9CAUD</name>